<sequence>MEKQYKKCIISKQIQLDAIVTFHDSIYKSDFYYEGEMHDFWEVVCIIGGQAEIVAGNNVFLLQHGQAVVHPPMEFHNLRPAGGTSMQALIVSFYASRMPDLSERIFKLTSEIVEQFQLLCQRAKSFFTFTFYNGLLTSVIEGKELEASMFLTKLEYLLHRLMTDGANVAQPSRTQSAQTYQTILNVMEQNLDKKLSICELAARCSIGEANMRSIFRKYAGKGVMSYFNLMKIKKAIVYLQEGKSVKETALMLGFSDQNYFNTVFKRMIGVPPGKYKAP</sequence>
<dbReference type="PANTHER" id="PTHR43280:SF31">
    <property type="entry name" value="TRANSCRIPTIONAL REGULATORY PROTEIN"/>
    <property type="match status" value="1"/>
</dbReference>
<organism evidence="5 6">
    <name type="scientific">Congzhengia minquanensis</name>
    <dbReference type="NCBI Taxonomy" id="2763657"/>
    <lineage>
        <taxon>Bacteria</taxon>
        <taxon>Bacillati</taxon>
        <taxon>Bacillota</taxon>
        <taxon>Clostridia</taxon>
        <taxon>Eubacteriales</taxon>
        <taxon>Oscillospiraceae</taxon>
        <taxon>Congzhengia</taxon>
    </lineage>
</organism>
<keyword evidence="6" id="KW-1185">Reference proteome</keyword>
<dbReference type="InterPro" id="IPR003313">
    <property type="entry name" value="AraC-bd"/>
</dbReference>
<evidence type="ECO:0000256" key="1">
    <source>
        <dbReference type="ARBA" id="ARBA00023015"/>
    </source>
</evidence>
<evidence type="ECO:0000256" key="3">
    <source>
        <dbReference type="ARBA" id="ARBA00023163"/>
    </source>
</evidence>
<comment type="caution">
    <text evidence="5">The sequence shown here is derived from an EMBL/GenBank/DDBJ whole genome shotgun (WGS) entry which is preliminary data.</text>
</comment>
<dbReference type="PROSITE" id="PS00041">
    <property type="entry name" value="HTH_ARAC_FAMILY_1"/>
    <property type="match status" value="1"/>
</dbReference>
<dbReference type="Gene3D" id="1.10.10.60">
    <property type="entry name" value="Homeodomain-like"/>
    <property type="match status" value="1"/>
</dbReference>
<dbReference type="PROSITE" id="PS01124">
    <property type="entry name" value="HTH_ARAC_FAMILY_2"/>
    <property type="match status" value="1"/>
</dbReference>
<dbReference type="GO" id="GO:0003700">
    <property type="term" value="F:DNA-binding transcription factor activity"/>
    <property type="evidence" value="ECO:0007669"/>
    <property type="project" value="InterPro"/>
</dbReference>
<dbReference type="InterPro" id="IPR020449">
    <property type="entry name" value="Tscrpt_reg_AraC-type_HTH"/>
</dbReference>
<protein>
    <submittedName>
        <fullName evidence="5">AraC family transcriptional regulator</fullName>
    </submittedName>
</protein>
<dbReference type="GO" id="GO:0043565">
    <property type="term" value="F:sequence-specific DNA binding"/>
    <property type="evidence" value="ECO:0007669"/>
    <property type="project" value="InterPro"/>
</dbReference>
<name>A0A926DN11_9FIRM</name>
<keyword evidence="3" id="KW-0804">Transcription</keyword>
<dbReference type="Pfam" id="PF12833">
    <property type="entry name" value="HTH_18"/>
    <property type="match status" value="1"/>
</dbReference>
<dbReference type="Gene3D" id="2.60.120.10">
    <property type="entry name" value="Jelly Rolls"/>
    <property type="match status" value="1"/>
</dbReference>
<dbReference type="Pfam" id="PF02311">
    <property type="entry name" value="AraC_binding"/>
    <property type="match status" value="1"/>
</dbReference>
<evidence type="ECO:0000259" key="4">
    <source>
        <dbReference type="PROSITE" id="PS01124"/>
    </source>
</evidence>
<dbReference type="EMBL" id="JACRSU010000002">
    <property type="protein sequence ID" value="MBC8540687.1"/>
    <property type="molecule type" value="Genomic_DNA"/>
</dbReference>
<feature type="domain" description="HTH araC/xylS-type" evidence="4">
    <location>
        <begin position="181"/>
        <end position="278"/>
    </location>
</feature>
<dbReference type="PANTHER" id="PTHR43280">
    <property type="entry name" value="ARAC-FAMILY TRANSCRIPTIONAL REGULATOR"/>
    <property type="match status" value="1"/>
</dbReference>
<dbReference type="SMART" id="SM00342">
    <property type="entry name" value="HTH_ARAC"/>
    <property type="match status" value="1"/>
</dbReference>
<dbReference type="InterPro" id="IPR018060">
    <property type="entry name" value="HTH_AraC"/>
</dbReference>
<keyword evidence="1" id="KW-0805">Transcription regulation</keyword>
<dbReference type="SUPFAM" id="SSF51215">
    <property type="entry name" value="Regulatory protein AraC"/>
    <property type="match status" value="1"/>
</dbReference>
<evidence type="ECO:0000313" key="5">
    <source>
        <dbReference type="EMBL" id="MBC8540687.1"/>
    </source>
</evidence>
<dbReference type="AlphaFoldDB" id="A0A926DN11"/>
<evidence type="ECO:0000256" key="2">
    <source>
        <dbReference type="ARBA" id="ARBA00023125"/>
    </source>
</evidence>
<dbReference type="Proteomes" id="UP000611762">
    <property type="component" value="Unassembled WGS sequence"/>
</dbReference>
<dbReference type="InterPro" id="IPR009057">
    <property type="entry name" value="Homeodomain-like_sf"/>
</dbReference>
<dbReference type="InterPro" id="IPR018062">
    <property type="entry name" value="HTH_AraC-typ_CS"/>
</dbReference>
<gene>
    <name evidence="5" type="ORF">H8698_06820</name>
</gene>
<dbReference type="SUPFAM" id="SSF46689">
    <property type="entry name" value="Homeodomain-like"/>
    <property type="match status" value="1"/>
</dbReference>
<reference evidence="5" key="1">
    <citation type="submission" date="2020-08" db="EMBL/GenBank/DDBJ databases">
        <title>Genome public.</title>
        <authorList>
            <person name="Liu C."/>
            <person name="Sun Q."/>
        </authorList>
    </citation>
    <scope>NUCLEOTIDE SEQUENCE</scope>
    <source>
        <strain evidence="5">H8</strain>
    </source>
</reference>
<dbReference type="InterPro" id="IPR014710">
    <property type="entry name" value="RmlC-like_jellyroll"/>
</dbReference>
<dbReference type="RefSeq" id="WP_249311841.1">
    <property type="nucleotide sequence ID" value="NZ_JACRSU010000002.1"/>
</dbReference>
<evidence type="ECO:0000313" key="6">
    <source>
        <dbReference type="Proteomes" id="UP000611762"/>
    </source>
</evidence>
<dbReference type="PRINTS" id="PR00032">
    <property type="entry name" value="HTHARAC"/>
</dbReference>
<dbReference type="InterPro" id="IPR037923">
    <property type="entry name" value="HTH-like"/>
</dbReference>
<keyword evidence="2" id="KW-0238">DNA-binding</keyword>
<accession>A0A926DN11</accession>
<proteinExistence type="predicted"/>